<feature type="transmembrane region" description="Helical" evidence="3">
    <location>
        <begin position="199"/>
        <end position="219"/>
    </location>
</feature>
<feature type="domain" description="Cytochrome c-type biogenesis protein CcmF C-terminal" evidence="5">
    <location>
        <begin position="499"/>
        <end position="781"/>
    </location>
</feature>
<feature type="transmembrane region" description="Helical" evidence="3">
    <location>
        <begin position="608"/>
        <end position="627"/>
    </location>
</feature>
<feature type="transmembrane region" description="Helical" evidence="3">
    <location>
        <begin position="764"/>
        <end position="782"/>
    </location>
</feature>
<dbReference type="Pfam" id="PF16327">
    <property type="entry name" value="CcmF_C"/>
    <property type="match status" value="1"/>
</dbReference>
<dbReference type="AlphaFoldDB" id="A0A1B1TD75"/>
<dbReference type="GO" id="GO:0015232">
    <property type="term" value="F:heme transmembrane transporter activity"/>
    <property type="evidence" value="ECO:0007669"/>
    <property type="project" value="InterPro"/>
</dbReference>
<feature type="transmembrane region" description="Helical" evidence="3">
    <location>
        <begin position="359"/>
        <end position="392"/>
    </location>
</feature>
<name>A0A1B1TD75_9ARCH</name>
<organism evidence="6">
    <name type="scientific">uncultured Poseidoniia archaeon</name>
    <dbReference type="NCBI Taxonomy" id="1697135"/>
    <lineage>
        <taxon>Archaea</taxon>
        <taxon>Methanobacteriati</taxon>
        <taxon>Thermoplasmatota</taxon>
        <taxon>Candidatus Poseidoniia</taxon>
        <taxon>environmental samples</taxon>
    </lineage>
</organism>
<dbReference type="PRINTS" id="PR01410">
    <property type="entry name" value="CCBIOGENESIS"/>
</dbReference>
<dbReference type="GO" id="GO:0020037">
    <property type="term" value="F:heme binding"/>
    <property type="evidence" value="ECO:0007669"/>
    <property type="project" value="InterPro"/>
</dbReference>
<dbReference type="InterPro" id="IPR002541">
    <property type="entry name" value="Cyt_c_assembly"/>
</dbReference>
<protein>
    <submittedName>
        <fullName evidence="6">Cytochrome c assembly protein (CcmF)</fullName>
    </submittedName>
</protein>
<sequence length="793" mass="87416">MDGDYIIPIIGQFLLIIAIISSINQIFRFQNAGNKLFRSIALFAQISPFIFLVFAFISDFSSLKLVTEYGGADLPLLYRISAVWGGRAGPLLLFAALLSIVTWLMTEKDTLDYDVRIMHGFTLGILVISWFLDPFADSAGVIPSELNPLLQTDLMVIHPPVVFFYYALCIATAAVAMGGVISGKSAKDIHESQLHWARAGFLAGTIGIGLGGLWAYTVLDWGGYWAWDPVETGSILPWFALLLIIHARSTHDSSKSIKISPALGLISGALAIHATLVTRANGVWASVHAFAADGLGTDSQDPYVRILYIIDSSAIGFELASYMFAIVLLGIIAVYFLVKQQIDTLHLEDKKTFFETQKQFSILLIIVICAISIWIESTAVGVLATSIMILLITTDSKEPSLPWIFSGVILMFYASWSSSATIPQAIAGMSPFLVIWLLSDDDDDFESLLLPFKNKSARMKFARAITWYGTAAYLLLTWLLLTVEIDGTNLEAHEFYGAPFIGLLAIGLSMYTWGKSVDMKTGNSLLSLVFIFSILLGIFADEFDLPGDPSLLFASSFSRGAVSLFLLSWLMFAIPPNARQLYITLANVAPKLKKDGFLNRKNSSRLRLLGSHLSHFGILLLLVGHVFTTTLIDRSDPSHLVTLSKDQPVQHDGYEFTFTEVELISLESEDYDYPVGDGYLGVVIEMRKNGELIDTLHPGILRFDSPSGQVTPRSEPDRHVGLFGDTIIILDIFQSNDLLNAMMFRETSEVDRIRVTVHDLQGSHAVWFGWILIILGGGLAFASSPKISRQNTN</sequence>
<keyword evidence="2" id="KW-0201">Cytochrome c-type biogenesis</keyword>
<evidence type="ECO:0000259" key="4">
    <source>
        <dbReference type="Pfam" id="PF01578"/>
    </source>
</evidence>
<dbReference type="PANTHER" id="PTHR43653:SF1">
    <property type="entry name" value="CYTOCHROME C-TYPE BIOGENESIS PROTEIN CCMF"/>
    <property type="match status" value="1"/>
</dbReference>
<keyword evidence="3" id="KW-0812">Transmembrane</keyword>
<reference evidence="6" key="1">
    <citation type="submission" date="2014-11" db="EMBL/GenBank/DDBJ databases">
        <authorList>
            <person name="Zhu J."/>
            <person name="Qi W."/>
            <person name="Song R."/>
        </authorList>
    </citation>
    <scope>NUCLEOTIDE SEQUENCE</scope>
</reference>
<feature type="transmembrane region" description="Helical" evidence="3">
    <location>
        <begin position="552"/>
        <end position="574"/>
    </location>
</feature>
<feature type="transmembrane region" description="Helical" evidence="3">
    <location>
        <begin position="404"/>
        <end position="422"/>
    </location>
</feature>
<feature type="transmembrane region" description="Helical" evidence="3">
    <location>
        <begin position="77"/>
        <end position="105"/>
    </location>
</feature>
<feature type="transmembrane region" description="Helical" evidence="3">
    <location>
        <begin position="319"/>
        <end position="338"/>
    </location>
</feature>
<dbReference type="InterPro" id="IPR032523">
    <property type="entry name" value="CcmF_C"/>
</dbReference>
<feature type="transmembrane region" description="Helical" evidence="3">
    <location>
        <begin position="225"/>
        <end position="245"/>
    </location>
</feature>
<keyword evidence="3" id="KW-0472">Membrane</keyword>
<dbReference type="InterPro" id="IPR003567">
    <property type="entry name" value="Cyt_c_biogenesis"/>
</dbReference>
<comment type="similarity">
    <text evidence="1">Belongs to the CcmF/CycK/Ccl1/NrfE/CcsA family.</text>
</comment>
<dbReference type="GO" id="GO:0017004">
    <property type="term" value="P:cytochrome complex assembly"/>
    <property type="evidence" value="ECO:0007669"/>
    <property type="project" value="UniProtKB-KW"/>
</dbReference>
<evidence type="ECO:0000256" key="2">
    <source>
        <dbReference type="ARBA" id="ARBA00022748"/>
    </source>
</evidence>
<proteinExistence type="inferred from homology"/>
<dbReference type="Pfam" id="PF01578">
    <property type="entry name" value="Cytochrom_C_asm"/>
    <property type="match status" value="1"/>
</dbReference>
<feature type="transmembrane region" description="Helical" evidence="3">
    <location>
        <begin position="117"/>
        <end position="136"/>
    </location>
</feature>
<evidence type="ECO:0000256" key="3">
    <source>
        <dbReference type="SAM" id="Phobius"/>
    </source>
</evidence>
<dbReference type="EMBL" id="KP211880">
    <property type="protein sequence ID" value="ANV80240.1"/>
    <property type="molecule type" value="Genomic_DNA"/>
</dbReference>
<evidence type="ECO:0000313" key="6">
    <source>
        <dbReference type="EMBL" id="ANV80240.1"/>
    </source>
</evidence>
<feature type="transmembrane region" description="Helical" evidence="3">
    <location>
        <begin position="156"/>
        <end position="178"/>
    </location>
</feature>
<feature type="transmembrane region" description="Helical" evidence="3">
    <location>
        <begin position="465"/>
        <end position="483"/>
    </location>
</feature>
<feature type="transmembrane region" description="Helical" evidence="3">
    <location>
        <begin position="521"/>
        <end position="540"/>
    </location>
</feature>
<feature type="domain" description="Cytochrome c assembly protein" evidence="4">
    <location>
        <begin position="84"/>
        <end position="257"/>
    </location>
</feature>
<feature type="transmembrane region" description="Helical" evidence="3">
    <location>
        <begin position="495"/>
        <end position="514"/>
    </location>
</feature>
<keyword evidence="3" id="KW-1133">Transmembrane helix</keyword>
<evidence type="ECO:0000259" key="5">
    <source>
        <dbReference type="Pfam" id="PF16327"/>
    </source>
</evidence>
<feature type="transmembrane region" description="Helical" evidence="3">
    <location>
        <begin position="257"/>
        <end position="276"/>
    </location>
</feature>
<dbReference type="EMBL" id="KP211819">
    <property type="protein sequence ID" value="ANV79295.1"/>
    <property type="molecule type" value="Genomic_DNA"/>
</dbReference>
<dbReference type="PANTHER" id="PTHR43653">
    <property type="entry name" value="CYTOCHROME C ASSEMBLY PROTEIN-RELATED"/>
    <property type="match status" value="1"/>
</dbReference>
<feature type="transmembrane region" description="Helical" evidence="3">
    <location>
        <begin position="39"/>
        <end position="57"/>
    </location>
</feature>
<evidence type="ECO:0000256" key="1">
    <source>
        <dbReference type="ARBA" id="ARBA00009186"/>
    </source>
</evidence>
<reference evidence="6" key="2">
    <citation type="journal article" date="2015" name="ISME J.">
        <title>A new class of marine Euryarchaeota group II from the Mediterranean deep chlorophyll maximum.</title>
        <authorList>
            <person name="Martin-Cuadrado A.B."/>
            <person name="Garcia-Heredia I."/>
            <person name="Molto A.G."/>
            <person name="Lopez-Ubeda R."/>
            <person name="Kimes N."/>
            <person name="Lopez-Garcia P."/>
            <person name="Moreira D."/>
            <person name="Rodriguez-Valera F."/>
        </authorList>
    </citation>
    <scope>NUCLEOTIDE SEQUENCE</scope>
</reference>
<accession>A0A1B1TD75</accession>
<feature type="transmembrane region" description="Helical" evidence="3">
    <location>
        <begin position="6"/>
        <end position="27"/>
    </location>
</feature>
<dbReference type="GO" id="GO:0016020">
    <property type="term" value="C:membrane"/>
    <property type="evidence" value="ECO:0007669"/>
    <property type="project" value="InterPro"/>
</dbReference>